<feature type="region of interest" description="Disordered" evidence="1">
    <location>
        <begin position="60"/>
        <end position="88"/>
    </location>
</feature>
<dbReference type="EMBL" id="BJUK01000007">
    <property type="protein sequence ID" value="GEK46560.1"/>
    <property type="molecule type" value="Genomic_DNA"/>
</dbReference>
<proteinExistence type="predicted"/>
<evidence type="ECO:0000256" key="1">
    <source>
        <dbReference type="SAM" id="MobiDB-lite"/>
    </source>
</evidence>
<dbReference type="InterPro" id="IPR015406">
    <property type="entry name" value="GpJ_CSF"/>
</dbReference>
<dbReference type="Proteomes" id="UP000321275">
    <property type="component" value="Unassembled WGS sequence"/>
</dbReference>
<accession>A0A510XDF9</accession>
<dbReference type="OrthoDB" id="109844at2"/>
<reference evidence="3 4" key="1">
    <citation type="submission" date="2019-07" db="EMBL/GenBank/DDBJ databases">
        <title>Whole genome shotgun sequence of Halomonas pacifica NBRC 102220.</title>
        <authorList>
            <person name="Hosoyama A."/>
            <person name="Uohara A."/>
            <person name="Ohji S."/>
            <person name="Ichikawa N."/>
        </authorList>
    </citation>
    <scope>NUCLEOTIDE SEQUENCE [LARGE SCALE GENOMIC DNA]</scope>
    <source>
        <strain evidence="3 4">NBRC 102220</strain>
    </source>
</reference>
<evidence type="ECO:0000313" key="3">
    <source>
        <dbReference type="EMBL" id="GEK46560.1"/>
    </source>
</evidence>
<evidence type="ECO:0000313" key="4">
    <source>
        <dbReference type="Proteomes" id="UP000321275"/>
    </source>
</evidence>
<comment type="caution">
    <text evidence="3">The sequence shown here is derived from an EMBL/GenBank/DDBJ whole genome shotgun (WGS) entry which is preliminary data.</text>
</comment>
<dbReference type="PANTHER" id="PTHR36251:SF2">
    <property type="entry name" value="GIFSY-2 PROPHAGE HOST SPECIFICITY PROTEIN J, PHAGE LAMBDA"/>
    <property type="match status" value="1"/>
</dbReference>
<sequence>MTNNRRKTLPPIDPATDRKLRPILEALKEIQETGEGVRGDPLDRKLTVRDLVEAGLARLRPGSQSDIGPVDDDPIDNDPPGSTLIPPRPTGFNAVGSFGYIVLSWGIPRDLYANHAFTTIYRGETDNFANAEMIGRDTGMMYTDHIREVDEHGVGFYYWITFTNTDDVEGPANATAGTYAEVIPDLGFLMDRLSSEIDDSKLAQSFLERLPGYQETVSGSGDIYTLTLNQNGYISGLGAYNDGTTSDFTIIADRFWVAPPNSTGRRKPFIIQNGNVYIDTAFIREASIQEGQLGPISFGKITDASGSPVTTVAGKLKGALIEAENLRVAEAAKFYGDVYSNNYRQGVSGWAIRQDGYAEFNTADFRGLINFADLRVSGNPVNEHVSGSISAGFVGHETWSTAWTWSRLFSESTSTGHIILSGSYVFRGRSTGSVRVDSHTGTDNYAAITYDYSSAFEYQLQARVDYSSWVTLQQGRVRGPAGSGALKAYGNGFATDSIGQDGDYGMSFYAPLHVGAHQGSFRAEFRLRVRPTKEFHYAKGDGAMTVTDTIEIEHVNGSLSPASLYLYRF</sequence>
<feature type="domain" description="Tip attachment protein J central straight fiber" evidence="2">
    <location>
        <begin position="224"/>
        <end position="371"/>
    </location>
</feature>
<dbReference type="RefSeq" id="WP_146801837.1">
    <property type="nucleotide sequence ID" value="NZ_BJUK01000007.1"/>
</dbReference>
<name>A0A510XDF9_9GAMM</name>
<protein>
    <recommendedName>
        <fullName evidence="2">Tip attachment protein J central straight fiber domain-containing protein</fullName>
    </recommendedName>
</protein>
<dbReference type="AlphaFoldDB" id="A0A510XDF9"/>
<evidence type="ECO:0000259" key="2">
    <source>
        <dbReference type="Pfam" id="PF09327"/>
    </source>
</evidence>
<organism evidence="3 4">
    <name type="scientific">Bisbaumannia pacifica</name>
    <dbReference type="NCBI Taxonomy" id="77098"/>
    <lineage>
        <taxon>Bacteria</taxon>
        <taxon>Pseudomonadati</taxon>
        <taxon>Pseudomonadota</taxon>
        <taxon>Gammaproteobacteria</taxon>
        <taxon>Oceanospirillales</taxon>
        <taxon>Halomonadaceae</taxon>
        <taxon>Bisbaumannia</taxon>
    </lineage>
</organism>
<dbReference type="InterPro" id="IPR053171">
    <property type="entry name" value="Viral_Tip_Attach_Protein"/>
</dbReference>
<gene>
    <name evidence="3" type="ORF">HPA02_08430</name>
</gene>
<dbReference type="PANTHER" id="PTHR36251">
    <property type="entry name" value="FELS-1 PROPHAGE HOST SPECIFICITY PROTEIN-RELATED"/>
    <property type="match status" value="1"/>
</dbReference>
<dbReference type="Pfam" id="PF09327">
    <property type="entry name" value="Phage_Tail_Tip"/>
    <property type="match status" value="1"/>
</dbReference>
<keyword evidence="4" id="KW-1185">Reference proteome</keyword>